<evidence type="ECO:0000256" key="1">
    <source>
        <dbReference type="SAM" id="SignalP"/>
    </source>
</evidence>
<name>A0ABQ6PN01_9BACT</name>
<dbReference type="Gene3D" id="2.60.120.560">
    <property type="entry name" value="Exo-inulinase, domain 1"/>
    <property type="match status" value="1"/>
</dbReference>
<organism evidence="3 4">
    <name type="scientific">Algoriphagus confluentis</name>
    <dbReference type="NCBI Taxonomy" id="1697556"/>
    <lineage>
        <taxon>Bacteria</taxon>
        <taxon>Pseudomonadati</taxon>
        <taxon>Bacteroidota</taxon>
        <taxon>Cytophagia</taxon>
        <taxon>Cytophagales</taxon>
        <taxon>Cyclobacteriaceae</taxon>
        <taxon>Algoriphagus</taxon>
    </lineage>
</organism>
<sequence>MKKSYWAGLALLGMLASCASPKSDEAESTTSEETAAAPAEEWIPLFDGQTFNGWSKYGGGEVGKAWKIENGELFLDAANKDGWQTGDGGDIITTEEFENFHFKCDWKIAPNGNSGIIFLVHESPEYDYPWQTGPEMQVLDNEGHPDAKIISHRAGDLYDLIVSSEETVKPAGEWNTAEIIVDQGNLELRLNGVAVVKTTLWTPEWEELIAQSKFKDMPGFGKYKKGKIALQDHGDVVHYRNIQIKKL</sequence>
<accession>A0ABQ6PN01</accession>
<feature type="chain" id="PRO_5045748905" evidence="1">
    <location>
        <begin position="20"/>
        <end position="247"/>
    </location>
</feature>
<proteinExistence type="predicted"/>
<evidence type="ECO:0000313" key="3">
    <source>
        <dbReference type="EMBL" id="GMQ29026.1"/>
    </source>
</evidence>
<feature type="domain" description="3-keto-alpha-glucoside-1,2-lyase/3-keto-2-hydroxy-glucal hydratase" evidence="2">
    <location>
        <begin position="41"/>
        <end position="245"/>
    </location>
</feature>
<evidence type="ECO:0000259" key="2">
    <source>
        <dbReference type="Pfam" id="PF06439"/>
    </source>
</evidence>
<feature type="signal peptide" evidence="1">
    <location>
        <begin position="1"/>
        <end position="19"/>
    </location>
</feature>
<dbReference type="PROSITE" id="PS51257">
    <property type="entry name" value="PROKAR_LIPOPROTEIN"/>
    <property type="match status" value="1"/>
</dbReference>
<keyword evidence="1" id="KW-0732">Signal</keyword>
<dbReference type="EMBL" id="BTPD01000005">
    <property type="protein sequence ID" value="GMQ29026.1"/>
    <property type="molecule type" value="Genomic_DNA"/>
</dbReference>
<dbReference type="Proteomes" id="UP001338309">
    <property type="component" value="Unassembled WGS sequence"/>
</dbReference>
<dbReference type="Pfam" id="PF06439">
    <property type="entry name" value="3keto-disac_hyd"/>
    <property type="match status" value="1"/>
</dbReference>
<gene>
    <name evidence="3" type="ORF">Aconfl_16690</name>
</gene>
<evidence type="ECO:0000313" key="4">
    <source>
        <dbReference type="Proteomes" id="UP001338309"/>
    </source>
</evidence>
<dbReference type="RefSeq" id="WP_338223763.1">
    <property type="nucleotide sequence ID" value="NZ_BTPD01000005.1"/>
</dbReference>
<reference evidence="3 4" key="1">
    <citation type="submission" date="2023-08" db="EMBL/GenBank/DDBJ databases">
        <title>Draft genome sequence of Algoriphagus confluentis.</title>
        <authorList>
            <person name="Takatani N."/>
            <person name="Hosokawa M."/>
            <person name="Sawabe T."/>
        </authorList>
    </citation>
    <scope>NUCLEOTIDE SEQUENCE [LARGE SCALE GENOMIC DNA]</scope>
    <source>
        <strain evidence="3 4">NBRC 111222</strain>
    </source>
</reference>
<dbReference type="InterPro" id="IPR010496">
    <property type="entry name" value="AL/BT2_dom"/>
</dbReference>
<protein>
    <submittedName>
        <fullName evidence="3">DUF1080 domain-containing protein</fullName>
    </submittedName>
</protein>
<comment type="caution">
    <text evidence="3">The sequence shown here is derived from an EMBL/GenBank/DDBJ whole genome shotgun (WGS) entry which is preliminary data.</text>
</comment>
<keyword evidence="4" id="KW-1185">Reference proteome</keyword>